<evidence type="ECO:0000313" key="2">
    <source>
        <dbReference type="EMBL" id="QDZ24700.1"/>
    </source>
</evidence>
<dbReference type="Proteomes" id="UP000316726">
    <property type="component" value="Chromosome 14"/>
</dbReference>
<feature type="compositionally biased region" description="Polar residues" evidence="1">
    <location>
        <begin position="55"/>
        <end position="73"/>
    </location>
</feature>
<feature type="region of interest" description="Disordered" evidence="1">
    <location>
        <begin position="50"/>
        <end position="73"/>
    </location>
</feature>
<reference evidence="2 3" key="1">
    <citation type="submission" date="2018-07" db="EMBL/GenBank/DDBJ databases">
        <title>The complete nuclear genome of the prasinophyte Chloropicon primus (CCMP1205).</title>
        <authorList>
            <person name="Pombert J.-F."/>
            <person name="Otis C."/>
            <person name="Turmel M."/>
            <person name="Lemieux C."/>
        </authorList>
    </citation>
    <scope>NUCLEOTIDE SEQUENCE [LARGE SCALE GENOMIC DNA]</scope>
    <source>
        <strain evidence="2 3">CCMP1205</strain>
    </source>
</reference>
<evidence type="ECO:0000256" key="1">
    <source>
        <dbReference type="SAM" id="MobiDB-lite"/>
    </source>
</evidence>
<keyword evidence="3" id="KW-1185">Reference proteome</keyword>
<protein>
    <submittedName>
        <fullName evidence="2">Uncharacterized protein</fullName>
    </submittedName>
</protein>
<dbReference type="AlphaFoldDB" id="A0A5B8MYW4"/>
<gene>
    <name evidence="2" type="ORF">A3770_14p72180</name>
</gene>
<sequence length="73" mass="7741">MGTCCGKASHSGYGGDYQEADREKMAAATEARVAKLENRGVTARGAAKLKDNATAKHTGQGMSQDTTMKWTMT</sequence>
<name>A0A5B8MYW4_9CHLO</name>
<evidence type="ECO:0000313" key="3">
    <source>
        <dbReference type="Proteomes" id="UP000316726"/>
    </source>
</evidence>
<organism evidence="2 3">
    <name type="scientific">Chloropicon primus</name>
    <dbReference type="NCBI Taxonomy" id="1764295"/>
    <lineage>
        <taxon>Eukaryota</taxon>
        <taxon>Viridiplantae</taxon>
        <taxon>Chlorophyta</taxon>
        <taxon>Chloropicophyceae</taxon>
        <taxon>Chloropicales</taxon>
        <taxon>Chloropicaceae</taxon>
        <taxon>Chloropicon</taxon>
    </lineage>
</organism>
<proteinExistence type="predicted"/>
<accession>A0A5B8MYW4</accession>
<dbReference type="EMBL" id="CP031047">
    <property type="protein sequence ID" value="QDZ24700.1"/>
    <property type="molecule type" value="Genomic_DNA"/>
</dbReference>